<reference evidence="6" key="1">
    <citation type="journal article" date="2013" name="Genome Announc.">
        <title>First genome sequence of a syntrophic acetate-oxidizing bacterium, Tepidanaerobacter acetatoxydans strain Re1.</title>
        <authorList>
            <person name="Manzoor S."/>
            <person name="Bongcam-Rudloff E."/>
            <person name="Schnurer A."/>
            <person name="Muller B."/>
        </authorList>
    </citation>
    <scope>NUCLEOTIDE SEQUENCE [LARGE SCALE GENOMIC DNA]</scope>
    <source>
        <strain evidence="6">Re1</strain>
    </source>
</reference>
<protein>
    <submittedName>
        <fullName evidence="5">Carbon-monoxide dehydrogenase (Acceptor)</fullName>
        <ecNumber evidence="5">1.2.99.2</ecNumber>
    </submittedName>
</protein>
<evidence type="ECO:0000256" key="2">
    <source>
        <dbReference type="ARBA" id="ARBA00022827"/>
    </source>
</evidence>
<dbReference type="HOGENOM" id="CLU_1626255_0_0_9"/>
<dbReference type="SUPFAM" id="SSF56176">
    <property type="entry name" value="FAD-binding/transporter-associated domain-like"/>
    <property type="match status" value="1"/>
</dbReference>
<gene>
    <name evidence="5" type="ordered locus">TEPIRE1_0458</name>
</gene>
<name>U4Q800_TEPAE</name>
<dbReference type="Proteomes" id="UP000010802">
    <property type="component" value="Chromosome"/>
</dbReference>
<dbReference type="EC" id="1.2.99.2" evidence="5"/>
<dbReference type="SMART" id="SM01092">
    <property type="entry name" value="CO_deh_flav_C"/>
    <property type="match status" value="1"/>
</dbReference>
<dbReference type="GO" id="GO:0050660">
    <property type="term" value="F:flavin adenine dinucleotide binding"/>
    <property type="evidence" value="ECO:0007669"/>
    <property type="project" value="InterPro"/>
</dbReference>
<dbReference type="EMBL" id="HF563609">
    <property type="protein sequence ID" value="CDI40380.1"/>
    <property type="molecule type" value="Genomic_DNA"/>
</dbReference>
<keyword evidence="6" id="KW-1185">Reference proteome</keyword>
<evidence type="ECO:0000256" key="3">
    <source>
        <dbReference type="ARBA" id="ARBA00023002"/>
    </source>
</evidence>
<evidence type="ECO:0000313" key="5">
    <source>
        <dbReference type="EMBL" id="CDI40380.1"/>
    </source>
</evidence>
<dbReference type="GO" id="GO:0016491">
    <property type="term" value="F:oxidoreductase activity"/>
    <property type="evidence" value="ECO:0007669"/>
    <property type="project" value="UniProtKB-KW"/>
</dbReference>
<dbReference type="InterPro" id="IPR051312">
    <property type="entry name" value="Diverse_Substr_Oxidored"/>
</dbReference>
<dbReference type="eggNOG" id="COG1319">
    <property type="taxonomic scope" value="Bacteria"/>
</dbReference>
<dbReference type="KEGG" id="tae:TepiRe1_0458"/>
<dbReference type="InterPro" id="IPR016169">
    <property type="entry name" value="FAD-bd_PCMH_sub2"/>
</dbReference>
<evidence type="ECO:0000259" key="4">
    <source>
        <dbReference type="SMART" id="SM01092"/>
    </source>
</evidence>
<organism evidence="5 6">
    <name type="scientific">Tepidanaerobacter acetatoxydans (strain DSM 21804 / JCM 16047 / Re1)</name>
    <dbReference type="NCBI Taxonomy" id="1209989"/>
    <lineage>
        <taxon>Bacteria</taxon>
        <taxon>Bacillati</taxon>
        <taxon>Bacillota</taxon>
        <taxon>Clostridia</taxon>
        <taxon>Thermosediminibacterales</taxon>
        <taxon>Tepidanaerobacteraceae</taxon>
        <taxon>Tepidanaerobacter</taxon>
    </lineage>
</organism>
<dbReference type="InterPro" id="IPR036318">
    <property type="entry name" value="FAD-bd_PCMH-like_sf"/>
</dbReference>
<proteinExistence type="predicted"/>
<accession>U4Q800</accession>
<dbReference type="Pfam" id="PF03450">
    <property type="entry name" value="CO_deh_flav_C"/>
    <property type="match status" value="1"/>
</dbReference>
<dbReference type="Gene3D" id="3.30.390.50">
    <property type="entry name" value="CO dehydrogenase flavoprotein, C-terminal domain"/>
    <property type="match status" value="1"/>
</dbReference>
<dbReference type="PANTHER" id="PTHR42659:SF2">
    <property type="entry name" value="XANTHINE DEHYDROGENASE SUBUNIT C-RELATED"/>
    <property type="match status" value="1"/>
</dbReference>
<dbReference type="InterPro" id="IPR005107">
    <property type="entry name" value="CO_DH_flav_C"/>
</dbReference>
<dbReference type="Gene3D" id="3.30.465.10">
    <property type="match status" value="1"/>
</dbReference>
<dbReference type="PANTHER" id="PTHR42659">
    <property type="entry name" value="XANTHINE DEHYDROGENASE SUBUNIT C-RELATED"/>
    <property type="match status" value="1"/>
</dbReference>
<keyword evidence="2" id="KW-0274">FAD</keyword>
<dbReference type="InterPro" id="IPR036683">
    <property type="entry name" value="CO_DH_flav_C_dom_sf"/>
</dbReference>
<evidence type="ECO:0000313" key="6">
    <source>
        <dbReference type="Proteomes" id="UP000010802"/>
    </source>
</evidence>
<keyword evidence="3 5" id="KW-0560">Oxidoreductase</keyword>
<sequence length="163" mass="18196">MVLDATVKLESVSGIREFKVQDILKGINKTNLNENEILTEISFKIPSENTVTGFRKLGRRAALSIARISIACLIEVEENTMRCRDARIALGAVAKNPIRATSAEEVLIGKDISQKLIDDCVEVISEIAVKNIGNRPSLPFKRQSIKGISRELLNRLYMELWSN</sequence>
<evidence type="ECO:0000256" key="1">
    <source>
        <dbReference type="ARBA" id="ARBA00022630"/>
    </source>
</evidence>
<dbReference type="SUPFAM" id="SSF55447">
    <property type="entry name" value="CO dehydrogenase flavoprotein C-terminal domain-like"/>
    <property type="match status" value="1"/>
</dbReference>
<keyword evidence="1" id="KW-0285">Flavoprotein</keyword>
<feature type="domain" description="CO dehydrogenase flavoprotein C-terminal" evidence="4">
    <location>
        <begin position="52"/>
        <end position="156"/>
    </location>
</feature>
<dbReference type="STRING" id="1209989.TepRe1_0411"/>
<dbReference type="AlphaFoldDB" id="U4Q800"/>